<dbReference type="AlphaFoldDB" id="A0AAU8H6F2"/>
<dbReference type="InterPro" id="IPR051910">
    <property type="entry name" value="ComF/GntX_DNA_util-trans"/>
</dbReference>
<name>A0AAU8H6F2_9BACT</name>
<evidence type="ECO:0000313" key="3">
    <source>
        <dbReference type="EMBL" id="XCH49362.1"/>
    </source>
</evidence>
<accession>A0AAU8H6F2</accession>
<evidence type="ECO:0000259" key="2">
    <source>
        <dbReference type="Pfam" id="PF00156"/>
    </source>
</evidence>
<dbReference type="Gene3D" id="3.40.50.2020">
    <property type="match status" value="1"/>
</dbReference>
<dbReference type="InterPro" id="IPR000836">
    <property type="entry name" value="PRTase_dom"/>
</dbReference>
<protein>
    <submittedName>
        <fullName evidence="3">ComF family protein</fullName>
    </submittedName>
</protein>
<sequence>MYSPFCECCWRKIEGFSLHKITTGKFHSDFWKYVDSLNSFGAYEGVLKEAIHCFKYGGIKRIGKQLGRLLSSITAPDVEILIPVPLHINKLRQRQFNQSAILAKECAKAWKIPLSLSILVKIKNTLDQASLDAKDRLNNVKMAYQVITLVKGLKIGLIDDVVTTGATLMECSKELKKAGAKEVHAITLARA</sequence>
<dbReference type="CDD" id="cd06223">
    <property type="entry name" value="PRTases_typeI"/>
    <property type="match status" value="1"/>
</dbReference>
<dbReference type="KEGG" id="tob:V4D31_04165"/>
<dbReference type="PANTHER" id="PTHR47505">
    <property type="entry name" value="DNA UTILIZATION PROTEIN YHGH"/>
    <property type="match status" value="1"/>
</dbReference>
<reference evidence="3" key="1">
    <citation type="submission" date="2024-01" db="EMBL/GenBank/DDBJ databases">
        <title>The first autotrophic representatives of the genus Thermodesulfovibrio.</title>
        <authorList>
            <person name="Maltseva A.I."/>
            <person name="Elcheninov A.G."/>
            <person name="Kublanov I.V."/>
            <person name="Lebedinsky A.V."/>
            <person name="Frolov E.N."/>
        </authorList>
    </citation>
    <scope>NUCLEOTIDE SEQUENCE</scope>
    <source>
        <strain evidence="3">3462-1</strain>
    </source>
</reference>
<evidence type="ECO:0000256" key="1">
    <source>
        <dbReference type="ARBA" id="ARBA00008007"/>
    </source>
</evidence>
<dbReference type="SUPFAM" id="SSF53271">
    <property type="entry name" value="PRTase-like"/>
    <property type="match status" value="1"/>
</dbReference>
<organism evidence="3">
    <name type="scientific">Thermodesulfovibrio obliviosus</name>
    <dbReference type="NCBI Taxonomy" id="3118332"/>
    <lineage>
        <taxon>Bacteria</taxon>
        <taxon>Pseudomonadati</taxon>
        <taxon>Nitrospirota</taxon>
        <taxon>Thermodesulfovibrionia</taxon>
        <taxon>Thermodesulfovibrionales</taxon>
        <taxon>Thermodesulfovibrionaceae</taxon>
        <taxon>Thermodesulfovibrio</taxon>
    </lineage>
</organism>
<dbReference type="RefSeq" id="WP_353686989.1">
    <property type="nucleotide sequence ID" value="NZ_CP144374.1"/>
</dbReference>
<dbReference type="InterPro" id="IPR029057">
    <property type="entry name" value="PRTase-like"/>
</dbReference>
<proteinExistence type="inferred from homology"/>
<gene>
    <name evidence="3" type="ORF">V4D31_04165</name>
</gene>
<dbReference type="Pfam" id="PF00156">
    <property type="entry name" value="Pribosyltran"/>
    <property type="match status" value="1"/>
</dbReference>
<dbReference type="EMBL" id="CP144374">
    <property type="protein sequence ID" value="XCH49362.1"/>
    <property type="molecule type" value="Genomic_DNA"/>
</dbReference>
<comment type="similarity">
    <text evidence="1">Belongs to the ComF/GntX family.</text>
</comment>
<dbReference type="PANTHER" id="PTHR47505:SF1">
    <property type="entry name" value="DNA UTILIZATION PROTEIN YHGH"/>
    <property type="match status" value="1"/>
</dbReference>
<feature type="domain" description="Phosphoribosyltransferase" evidence="2">
    <location>
        <begin position="137"/>
        <end position="190"/>
    </location>
</feature>